<sequence length="78" mass="8717">MSSSTGNGWAQLRQQARSLETQTESLFHTYAQYASAAQIPAQPSEEEQRIEVQLKDLLERVRQVLGSSFPNASTNNHP</sequence>
<accession>A0A0J8QNY0</accession>
<organism evidence="1 2">
    <name type="scientific">Coccidioides immitis RMSCC 3703</name>
    <dbReference type="NCBI Taxonomy" id="454286"/>
    <lineage>
        <taxon>Eukaryota</taxon>
        <taxon>Fungi</taxon>
        <taxon>Dikarya</taxon>
        <taxon>Ascomycota</taxon>
        <taxon>Pezizomycotina</taxon>
        <taxon>Eurotiomycetes</taxon>
        <taxon>Eurotiomycetidae</taxon>
        <taxon>Onygenales</taxon>
        <taxon>Onygenaceae</taxon>
        <taxon>Coccidioides</taxon>
    </lineage>
</organism>
<evidence type="ECO:0000313" key="2">
    <source>
        <dbReference type="Proteomes" id="UP000054559"/>
    </source>
</evidence>
<dbReference type="STRING" id="454286.A0A0J8QNY0"/>
<protein>
    <submittedName>
        <fullName evidence="1">V-SNARE</fullName>
    </submittedName>
</protein>
<dbReference type="EMBL" id="DS268232">
    <property type="protein sequence ID" value="KMU72988.1"/>
    <property type="molecule type" value="Genomic_DNA"/>
</dbReference>
<dbReference type="AlphaFoldDB" id="A0A0J8QNY0"/>
<evidence type="ECO:0000313" key="1">
    <source>
        <dbReference type="EMBL" id="KMU72988.1"/>
    </source>
</evidence>
<proteinExistence type="predicted"/>
<reference evidence="2" key="1">
    <citation type="journal article" date="2010" name="Genome Res.">
        <title>Population genomic sequencing of Coccidioides fungi reveals recent hybridization and transposon control.</title>
        <authorList>
            <person name="Neafsey D.E."/>
            <person name="Barker B.M."/>
            <person name="Sharpton T.J."/>
            <person name="Stajich J.E."/>
            <person name="Park D.J."/>
            <person name="Whiston E."/>
            <person name="Hung C.-Y."/>
            <person name="McMahan C."/>
            <person name="White J."/>
            <person name="Sykes S."/>
            <person name="Heiman D."/>
            <person name="Young S."/>
            <person name="Zeng Q."/>
            <person name="Abouelleil A."/>
            <person name="Aftuck L."/>
            <person name="Bessette D."/>
            <person name="Brown A."/>
            <person name="FitzGerald M."/>
            <person name="Lui A."/>
            <person name="Macdonald J.P."/>
            <person name="Priest M."/>
            <person name="Orbach M.J."/>
            <person name="Galgiani J.N."/>
            <person name="Kirkland T.N."/>
            <person name="Cole G.T."/>
            <person name="Birren B.W."/>
            <person name="Henn M.R."/>
            <person name="Taylor J.W."/>
            <person name="Rounsley S.D."/>
        </authorList>
    </citation>
    <scope>NUCLEOTIDE SEQUENCE [LARGE SCALE GENOMIC DNA]</scope>
    <source>
        <strain evidence="2">RMSCC 3703</strain>
    </source>
</reference>
<dbReference type="OrthoDB" id="422156at2759"/>
<gene>
    <name evidence="1" type="ORF">CISG_09661</name>
</gene>
<dbReference type="Proteomes" id="UP000054559">
    <property type="component" value="Unassembled WGS sequence"/>
</dbReference>
<name>A0A0J8QNY0_COCIT</name>